<dbReference type="SUPFAM" id="SSF54001">
    <property type="entry name" value="Cysteine proteinases"/>
    <property type="match status" value="1"/>
</dbReference>
<evidence type="ECO:0000256" key="5">
    <source>
        <dbReference type="ARBA" id="ARBA00023145"/>
    </source>
</evidence>
<feature type="domain" description="Peptidase C1A papain C-terminal" evidence="8">
    <location>
        <begin position="124"/>
        <end position="333"/>
    </location>
</feature>
<keyword evidence="6" id="KW-1015">Disulfide bond</keyword>
<dbReference type="Pfam" id="PF08246">
    <property type="entry name" value="Inhibitor_I29"/>
    <property type="match status" value="1"/>
</dbReference>
<evidence type="ECO:0000256" key="3">
    <source>
        <dbReference type="ARBA" id="ARBA00022801"/>
    </source>
</evidence>
<comment type="caution">
    <text evidence="10">The sequence shown here is derived from an EMBL/GenBank/DDBJ whole genome shotgun (WGS) entry which is preliminary data.</text>
</comment>
<proteinExistence type="inferred from homology"/>
<dbReference type="CDD" id="cd02248">
    <property type="entry name" value="Peptidase_C1A"/>
    <property type="match status" value="1"/>
</dbReference>
<sequence>MSLPGFLLVYCLSGGLVSGCLTPVRSADLDPHWNEYKSNFQKAYNRLVESARRSKWEENFERIRRHNEEAAGGKHNYTLKVNHLADMSRGEYLVRMTTLRHSRRRRLSGDDVVGAQALAATGKLPEEVDWRAKGFVTPSWNQRDCGACYAFSVVSSVEGQLWKKTGGLVRMSEQQVVDCSIETGNMGCDGGSLRNTLKYLEQKGLMTSLDYPYLAKQGLCRYSKHKVAVNITKWAILPARDEETMKAAVATLGPIPVSINASPRTFQFYHKGVYDDPKCPDDAVNHAMLLVGYTKHAWILKNWWTDTWGDHGYMYIRRGKNRCGISNYAAYVVIV</sequence>
<evidence type="ECO:0000259" key="8">
    <source>
        <dbReference type="SMART" id="SM00645"/>
    </source>
</evidence>
<evidence type="ECO:0000256" key="7">
    <source>
        <dbReference type="SAM" id="SignalP"/>
    </source>
</evidence>
<organism evidence="10 11">
    <name type="scientific">Ranatra chinensis</name>
    <dbReference type="NCBI Taxonomy" id="642074"/>
    <lineage>
        <taxon>Eukaryota</taxon>
        <taxon>Metazoa</taxon>
        <taxon>Ecdysozoa</taxon>
        <taxon>Arthropoda</taxon>
        <taxon>Hexapoda</taxon>
        <taxon>Insecta</taxon>
        <taxon>Pterygota</taxon>
        <taxon>Neoptera</taxon>
        <taxon>Paraneoptera</taxon>
        <taxon>Hemiptera</taxon>
        <taxon>Heteroptera</taxon>
        <taxon>Panheteroptera</taxon>
        <taxon>Nepomorpha</taxon>
        <taxon>Nepidae</taxon>
        <taxon>Ranatrinae</taxon>
        <taxon>Ranatra</taxon>
    </lineage>
</organism>
<dbReference type="InterPro" id="IPR000668">
    <property type="entry name" value="Peptidase_C1A_C"/>
</dbReference>
<keyword evidence="2" id="KW-0645">Protease</keyword>
<comment type="similarity">
    <text evidence="1">Belongs to the peptidase C1 family.</text>
</comment>
<dbReference type="InterPro" id="IPR013128">
    <property type="entry name" value="Peptidase_C1A"/>
</dbReference>
<dbReference type="Pfam" id="PF00112">
    <property type="entry name" value="Peptidase_C1"/>
    <property type="match status" value="1"/>
</dbReference>
<evidence type="ECO:0000256" key="2">
    <source>
        <dbReference type="ARBA" id="ARBA00022670"/>
    </source>
</evidence>
<feature type="domain" description="Cathepsin propeptide inhibitor" evidence="9">
    <location>
        <begin position="33"/>
        <end position="92"/>
    </location>
</feature>
<reference evidence="10 11" key="1">
    <citation type="submission" date="2024-07" db="EMBL/GenBank/DDBJ databases">
        <title>Chromosome-level genome assembly of the water stick insect Ranatra chinensis (Heteroptera: Nepidae).</title>
        <authorList>
            <person name="Liu X."/>
        </authorList>
    </citation>
    <scope>NUCLEOTIDE SEQUENCE [LARGE SCALE GENOMIC DNA]</scope>
    <source>
        <strain evidence="10">Cailab_2021Rc</strain>
        <tissue evidence="10">Muscle</tissue>
    </source>
</reference>
<gene>
    <name evidence="10" type="ORF">AAG570_000690</name>
</gene>
<dbReference type="InterPro" id="IPR000169">
    <property type="entry name" value="Pept_cys_AS"/>
</dbReference>
<keyword evidence="5" id="KW-0865">Zymogen</keyword>
<dbReference type="InterPro" id="IPR038765">
    <property type="entry name" value="Papain-like_cys_pep_sf"/>
</dbReference>
<dbReference type="GO" id="GO:0008234">
    <property type="term" value="F:cysteine-type peptidase activity"/>
    <property type="evidence" value="ECO:0007669"/>
    <property type="project" value="UniProtKB-KW"/>
</dbReference>
<dbReference type="Gene3D" id="3.90.70.10">
    <property type="entry name" value="Cysteine proteinases"/>
    <property type="match status" value="1"/>
</dbReference>
<keyword evidence="4" id="KW-0788">Thiol protease</keyword>
<dbReference type="PROSITE" id="PS00139">
    <property type="entry name" value="THIOL_PROTEASE_CYS"/>
    <property type="match status" value="1"/>
</dbReference>
<dbReference type="GO" id="GO:0006508">
    <property type="term" value="P:proteolysis"/>
    <property type="evidence" value="ECO:0007669"/>
    <property type="project" value="UniProtKB-KW"/>
</dbReference>
<protein>
    <recommendedName>
        <fullName evidence="12">Cathepsin L1-like</fullName>
    </recommendedName>
</protein>
<evidence type="ECO:0000259" key="9">
    <source>
        <dbReference type="SMART" id="SM00848"/>
    </source>
</evidence>
<evidence type="ECO:0000313" key="10">
    <source>
        <dbReference type="EMBL" id="KAL1140760.1"/>
    </source>
</evidence>
<dbReference type="SMART" id="SM00848">
    <property type="entry name" value="Inhibitor_I29"/>
    <property type="match status" value="1"/>
</dbReference>
<dbReference type="EMBL" id="JBFDAA010000001">
    <property type="protein sequence ID" value="KAL1140760.1"/>
    <property type="molecule type" value="Genomic_DNA"/>
</dbReference>
<dbReference type="InterPro" id="IPR039417">
    <property type="entry name" value="Peptidase_C1A_papain-like"/>
</dbReference>
<dbReference type="AlphaFoldDB" id="A0ABD0YXS7"/>
<dbReference type="SMART" id="SM00645">
    <property type="entry name" value="Pept_C1"/>
    <property type="match status" value="1"/>
</dbReference>
<feature type="chain" id="PRO_5044856825" description="Cathepsin L1-like" evidence="7">
    <location>
        <begin position="20"/>
        <end position="335"/>
    </location>
</feature>
<evidence type="ECO:0000256" key="6">
    <source>
        <dbReference type="ARBA" id="ARBA00023157"/>
    </source>
</evidence>
<evidence type="ECO:0008006" key="12">
    <source>
        <dbReference type="Google" id="ProtNLM"/>
    </source>
</evidence>
<dbReference type="InterPro" id="IPR013201">
    <property type="entry name" value="Prot_inhib_I29"/>
</dbReference>
<dbReference type="FunFam" id="3.90.70.10:FF:000006">
    <property type="entry name" value="Cathepsin S"/>
    <property type="match status" value="1"/>
</dbReference>
<evidence type="ECO:0000256" key="4">
    <source>
        <dbReference type="ARBA" id="ARBA00022807"/>
    </source>
</evidence>
<evidence type="ECO:0000313" key="11">
    <source>
        <dbReference type="Proteomes" id="UP001558652"/>
    </source>
</evidence>
<dbReference type="Proteomes" id="UP001558652">
    <property type="component" value="Unassembled WGS sequence"/>
</dbReference>
<dbReference type="PANTHER" id="PTHR12411">
    <property type="entry name" value="CYSTEINE PROTEASE FAMILY C1-RELATED"/>
    <property type="match status" value="1"/>
</dbReference>
<evidence type="ECO:0000256" key="1">
    <source>
        <dbReference type="ARBA" id="ARBA00008455"/>
    </source>
</evidence>
<keyword evidence="3" id="KW-0378">Hydrolase</keyword>
<accession>A0ABD0YXS7</accession>
<name>A0ABD0YXS7_9HEMI</name>
<keyword evidence="7" id="KW-0732">Signal</keyword>
<keyword evidence="11" id="KW-1185">Reference proteome</keyword>
<feature type="signal peptide" evidence="7">
    <location>
        <begin position="1"/>
        <end position="19"/>
    </location>
</feature>